<evidence type="ECO:0000313" key="1">
    <source>
        <dbReference type="EMBL" id="KAJ9081979.1"/>
    </source>
</evidence>
<reference evidence="1" key="1">
    <citation type="submission" date="2022-04" db="EMBL/GenBank/DDBJ databases">
        <title>Genome of the entomopathogenic fungus Entomophthora muscae.</title>
        <authorList>
            <person name="Elya C."/>
            <person name="Lovett B.R."/>
            <person name="Lee E."/>
            <person name="Macias A.M."/>
            <person name="Hajek A.E."/>
            <person name="De Bivort B.L."/>
            <person name="Kasson M.T."/>
            <person name="De Fine Licht H.H."/>
            <person name="Stajich J.E."/>
        </authorList>
    </citation>
    <scope>NUCLEOTIDE SEQUENCE</scope>
    <source>
        <strain evidence="1">Berkeley</strain>
    </source>
</reference>
<accession>A0ACC2U4Y9</accession>
<dbReference type="EMBL" id="QTSX02001449">
    <property type="protein sequence ID" value="KAJ9081979.1"/>
    <property type="molecule type" value="Genomic_DNA"/>
</dbReference>
<gene>
    <name evidence="1" type="ORF">DSO57_1009200</name>
</gene>
<protein>
    <submittedName>
        <fullName evidence="1">Uncharacterized protein</fullName>
    </submittedName>
</protein>
<evidence type="ECO:0000313" key="2">
    <source>
        <dbReference type="Proteomes" id="UP001165960"/>
    </source>
</evidence>
<keyword evidence="2" id="KW-1185">Reference proteome</keyword>
<name>A0ACC2U4Y9_9FUNG</name>
<dbReference type="Proteomes" id="UP001165960">
    <property type="component" value="Unassembled WGS sequence"/>
</dbReference>
<organism evidence="1 2">
    <name type="scientific">Entomophthora muscae</name>
    <dbReference type="NCBI Taxonomy" id="34485"/>
    <lineage>
        <taxon>Eukaryota</taxon>
        <taxon>Fungi</taxon>
        <taxon>Fungi incertae sedis</taxon>
        <taxon>Zoopagomycota</taxon>
        <taxon>Entomophthoromycotina</taxon>
        <taxon>Entomophthoromycetes</taxon>
        <taxon>Entomophthorales</taxon>
        <taxon>Entomophthoraceae</taxon>
        <taxon>Entomophthora</taxon>
    </lineage>
</organism>
<comment type="caution">
    <text evidence="1">The sequence shown here is derived from an EMBL/GenBank/DDBJ whole genome shotgun (WGS) entry which is preliminary data.</text>
</comment>
<sequence>MVHLARLVGKDLFLCLNCGCLLLSGETVVKSLTCDDLDLDVTDYILPSSEEERISIPSLPSLEKSNSVPLGVPKVPPLAASWAPWVTTGLVLMGLKSYFPQLPPVSSLWSPLRAAIPVLHWVASWWFVSLGRELNLVGLAPLSHIGQSQYCDVDKPQLTEVLGGRRIGQGGTAGISFILGGRSRW</sequence>
<proteinExistence type="predicted"/>